<dbReference type="RefSeq" id="WP_264742280.1">
    <property type="nucleotide sequence ID" value="NZ_JAPDHV010000001.1"/>
</dbReference>
<dbReference type="Proteomes" id="UP001163719">
    <property type="component" value="Unassembled WGS sequence"/>
</dbReference>
<accession>A0ABT3HKL5</accession>
<evidence type="ECO:0000313" key="2">
    <source>
        <dbReference type="EMBL" id="MCW3160338.1"/>
    </source>
</evidence>
<evidence type="ECO:0000259" key="1">
    <source>
        <dbReference type="PROSITE" id="PS51688"/>
    </source>
</evidence>
<dbReference type="PROSITE" id="PS51688">
    <property type="entry name" value="ICA"/>
    <property type="match status" value="1"/>
</dbReference>
<feature type="domain" description="Peptidase S74" evidence="1">
    <location>
        <begin position="163"/>
        <end position="260"/>
    </location>
</feature>
<name>A0ABT3HKL5_9FLAO</name>
<keyword evidence="3" id="KW-1185">Reference proteome</keyword>
<protein>
    <submittedName>
        <fullName evidence="2">Tail fiber domain-containing protein</fullName>
    </submittedName>
</protein>
<organism evidence="2 3">
    <name type="scientific">Chryseobacterium oryctis</name>
    <dbReference type="NCBI Taxonomy" id="2952618"/>
    <lineage>
        <taxon>Bacteria</taxon>
        <taxon>Pseudomonadati</taxon>
        <taxon>Bacteroidota</taxon>
        <taxon>Flavobacteriia</taxon>
        <taxon>Flavobacteriales</taxon>
        <taxon>Weeksellaceae</taxon>
        <taxon>Chryseobacterium group</taxon>
        <taxon>Chryseobacterium</taxon>
    </lineage>
</organism>
<comment type="caution">
    <text evidence="2">The sequence shown here is derived from an EMBL/GenBank/DDBJ whole genome shotgun (WGS) entry which is preliminary data.</text>
</comment>
<reference evidence="2" key="1">
    <citation type="submission" date="2022-10" db="EMBL/GenBank/DDBJ databases">
        <title>Chryseobacterium babae sp. nov. isolated from the gut of the beetle Oryctes rhinoceros, and Chryseobacterium kimseyorum sp. nov., isolated from a stick insect rearing cage.</title>
        <authorList>
            <person name="Shelomi M."/>
            <person name="Han C.-J."/>
            <person name="Chen W.-M."/>
            <person name="Chen H.-K."/>
            <person name="Liaw S.-J."/>
            <person name="Muhle E."/>
            <person name="Clermont D."/>
        </authorList>
    </citation>
    <scope>NUCLEOTIDE SEQUENCE</scope>
    <source>
        <strain evidence="2">WLa1L2M3</strain>
    </source>
</reference>
<gene>
    <name evidence="2" type="ORF">OH806_03540</name>
</gene>
<proteinExistence type="predicted"/>
<dbReference type="Pfam" id="PF13884">
    <property type="entry name" value="Peptidase_S74"/>
    <property type="match status" value="1"/>
</dbReference>
<dbReference type="EMBL" id="JAPDHV010000001">
    <property type="protein sequence ID" value="MCW3160338.1"/>
    <property type="molecule type" value="Genomic_DNA"/>
</dbReference>
<evidence type="ECO:0000313" key="3">
    <source>
        <dbReference type="Proteomes" id="UP001163719"/>
    </source>
</evidence>
<dbReference type="InterPro" id="IPR030392">
    <property type="entry name" value="S74_ICA"/>
</dbReference>
<sequence length="272" mass="28862">MVTVTDAGKMGIGASVPDGTLHVVTTESNGMISERATTAATGAPPYLVFRRNNSASVDANGAVGSGNGLGAVVFTGNTGNGYEANVISGTSMIIGYASENFTSTAQGSEIRFHTVPNGTATSLLRMTLGNDGRVGIGRVAATNILEIAGEASKSTTGGWLANSDGRLKKDVQQISGEEALNKLLKLKGVYYYWDDKKTGIERPDEKQMGFIAQNIQEVFPEKVSTDSKGYLQTAYGDYDAVIVEAIRALNSKIDKLEKENIELKSKIESLKH</sequence>
<dbReference type="InterPro" id="IPR036388">
    <property type="entry name" value="WH-like_DNA-bd_sf"/>
</dbReference>
<dbReference type="Gene3D" id="1.10.10.10">
    <property type="entry name" value="Winged helix-like DNA-binding domain superfamily/Winged helix DNA-binding domain"/>
    <property type="match status" value="1"/>
</dbReference>